<proteinExistence type="predicted"/>
<evidence type="ECO:0000313" key="2">
    <source>
        <dbReference type="Proteomes" id="UP001305414"/>
    </source>
</evidence>
<dbReference type="AlphaFoldDB" id="A0AAN7UBF6"/>
<accession>A0AAN7UBF6</accession>
<gene>
    <name evidence="1" type="ORF">RRF57_000013</name>
</gene>
<sequence>MSEGANHIYHKFGYRITFPVREFAFEEVRMVVKLAVFAAHPDNERVTIESSDHLLVQAFG</sequence>
<organism evidence="1 2">
    <name type="scientific">Xylaria bambusicola</name>
    <dbReference type="NCBI Taxonomy" id="326684"/>
    <lineage>
        <taxon>Eukaryota</taxon>
        <taxon>Fungi</taxon>
        <taxon>Dikarya</taxon>
        <taxon>Ascomycota</taxon>
        <taxon>Pezizomycotina</taxon>
        <taxon>Sordariomycetes</taxon>
        <taxon>Xylariomycetidae</taxon>
        <taxon>Xylariales</taxon>
        <taxon>Xylariaceae</taxon>
        <taxon>Xylaria</taxon>
    </lineage>
</organism>
<reference evidence="1 2" key="1">
    <citation type="submission" date="2023-10" db="EMBL/GenBank/DDBJ databases">
        <title>Draft genome sequence of Xylaria bambusicola isolate GMP-LS, the root and basal stem rot pathogen of sugarcane in Indonesia.</title>
        <authorList>
            <person name="Selvaraj P."/>
            <person name="Muralishankar V."/>
            <person name="Muruganantham S."/>
            <person name="Sp S."/>
            <person name="Haryani S."/>
            <person name="Lau K.J.X."/>
            <person name="Naqvi N.I."/>
        </authorList>
    </citation>
    <scope>NUCLEOTIDE SEQUENCE [LARGE SCALE GENOMIC DNA]</scope>
    <source>
        <strain evidence="1">GMP-LS</strain>
    </source>
</reference>
<dbReference type="Proteomes" id="UP001305414">
    <property type="component" value="Unassembled WGS sequence"/>
</dbReference>
<evidence type="ECO:0000313" key="1">
    <source>
        <dbReference type="EMBL" id="KAK5624297.1"/>
    </source>
</evidence>
<dbReference type="EMBL" id="JAWHQM010000001">
    <property type="protein sequence ID" value="KAK5624297.1"/>
    <property type="molecule type" value="Genomic_DNA"/>
</dbReference>
<protein>
    <submittedName>
        <fullName evidence="1">Uncharacterized protein</fullName>
    </submittedName>
</protein>
<name>A0AAN7UBF6_9PEZI</name>
<keyword evidence="2" id="KW-1185">Reference proteome</keyword>
<comment type="caution">
    <text evidence="1">The sequence shown here is derived from an EMBL/GenBank/DDBJ whole genome shotgun (WGS) entry which is preliminary data.</text>
</comment>